<dbReference type="AlphaFoldDB" id="A0A3S3U2V9"/>
<evidence type="ECO:0000259" key="1">
    <source>
        <dbReference type="PROSITE" id="PS50075"/>
    </source>
</evidence>
<keyword evidence="3" id="KW-1185">Reference proteome</keyword>
<evidence type="ECO:0000313" key="2">
    <source>
        <dbReference type="EMBL" id="RWX00392.1"/>
    </source>
</evidence>
<dbReference type="Proteomes" id="UP000287527">
    <property type="component" value="Unassembled WGS sequence"/>
</dbReference>
<dbReference type="InterPro" id="IPR009081">
    <property type="entry name" value="PP-bd_ACP"/>
</dbReference>
<protein>
    <submittedName>
        <fullName evidence="2">Acyl carrier protein</fullName>
    </submittedName>
</protein>
<feature type="domain" description="Carrier" evidence="1">
    <location>
        <begin position="4"/>
        <end position="81"/>
    </location>
</feature>
<dbReference type="EMBL" id="SBII01000005">
    <property type="protein sequence ID" value="RWX00392.1"/>
    <property type="molecule type" value="Genomic_DNA"/>
</dbReference>
<organism evidence="2 3">
    <name type="scientific">Flavobacterium cerinum</name>
    <dbReference type="NCBI Taxonomy" id="2502784"/>
    <lineage>
        <taxon>Bacteria</taxon>
        <taxon>Pseudomonadati</taxon>
        <taxon>Bacteroidota</taxon>
        <taxon>Flavobacteriia</taxon>
        <taxon>Flavobacteriales</taxon>
        <taxon>Flavobacteriaceae</taxon>
        <taxon>Flavobacterium</taxon>
    </lineage>
</organism>
<evidence type="ECO:0000313" key="3">
    <source>
        <dbReference type="Proteomes" id="UP000287527"/>
    </source>
</evidence>
<comment type="caution">
    <text evidence="2">The sequence shown here is derived from an EMBL/GenBank/DDBJ whole genome shotgun (WGS) entry which is preliminary data.</text>
</comment>
<dbReference type="PROSITE" id="PS50075">
    <property type="entry name" value="CARRIER"/>
    <property type="match status" value="1"/>
</dbReference>
<dbReference type="RefSeq" id="WP_128389621.1">
    <property type="nucleotide sequence ID" value="NZ_SBII01000005.1"/>
</dbReference>
<dbReference type="InterPro" id="IPR036736">
    <property type="entry name" value="ACP-like_sf"/>
</dbReference>
<dbReference type="OrthoDB" id="771003at2"/>
<accession>A0A3S3U2V9</accession>
<dbReference type="SUPFAM" id="SSF47336">
    <property type="entry name" value="ACP-like"/>
    <property type="match status" value="1"/>
</dbReference>
<gene>
    <name evidence="2" type="ORF">EPI11_08935</name>
</gene>
<sequence>MKREEIIEKLKTIVKPYVNNQEAYENMNESSDFIKDLGVNSANLVDIVLDVEEQFNIVIDNPEMERMLDVKTAIDIIEVKTE</sequence>
<reference evidence="2 3" key="1">
    <citation type="submission" date="2019-01" db="EMBL/GenBank/DDBJ databases">
        <title>Flavobacterium sp. nov.,isolated from freshwater.</title>
        <authorList>
            <person name="Zhang R."/>
            <person name="Du Z.-J."/>
        </authorList>
    </citation>
    <scope>NUCLEOTIDE SEQUENCE [LARGE SCALE GENOMIC DNA]</scope>
    <source>
        <strain evidence="2 3">1E403</strain>
    </source>
</reference>
<dbReference type="Pfam" id="PF00550">
    <property type="entry name" value="PP-binding"/>
    <property type="match status" value="1"/>
</dbReference>
<proteinExistence type="predicted"/>
<dbReference type="Gene3D" id="1.10.1200.10">
    <property type="entry name" value="ACP-like"/>
    <property type="match status" value="1"/>
</dbReference>
<name>A0A3S3U2V9_9FLAO</name>